<evidence type="ECO:0000256" key="8">
    <source>
        <dbReference type="ARBA" id="ARBA00022884"/>
    </source>
</evidence>
<dbReference type="GO" id="GO:0005829">
    <property type="term" value="C:cytosol"/>
    <property type="evidence" value="ECO:0007669"/>
    <property type="project" value="TreeGrafter"/>
</dbReference>
<evidence type="ECO:0000256" key="13">
    <source>
        <dbReference type="RuleBase" id="RU363039"/>
    </source>
</evidence>
<dbReference type="InterPro" id="IPR014758">
    <property type="entry name" value="Met-tRNA_synth"/>
</dbReference>
<evidence type="ECO:0000256" key="3">
    <source>
        <dbReference type="ARBA" id="ARBA00012838"/>
    </source>
</evidence>
<reference evidence="17 18" key="2">
    <citation type="journal article" date="2013" name="IMA Fungus">
        <title>IMA Genome-F 1: Ceratocystis fimbriata: Draft nuclear genome sequence for the plant pathogen, Ceratocystis fimbriata.</title>
        <authorList>
            <person name="Wilken P.M."/>
            <person name="Steenkamp E.T."/>
            <person name="Wingfield M.J."/>
            <person name="de Beer Z.W."/>
            <person name="Wingfield B.D."/>
        </authorList>
    </citation>
    <scope>NUCLEOTIDE SEQUENCE [LARGE SCALE GENOMIC DNA]</scope>
    <source>
        <strain evidence="17 18">CBS 114723</strain>
    </source>
</reference>
<dbReference type="Pfam" id="PF19303">
    <property type="entry name" value="Anticodon_3"/>
    <property type="match status" value="1"/>
</dbReference>
<comment type="subcellular location">
    <subcellularLocation>
        <location evidence="1">Cytoplasm</location>
    </subcellularLocation>
</comment>
<dbReference type="CDD" id="cd00814">
    <property type="entry name" value="MetRS_core"/>
    <property type="match status" value="1"/>
</dbReference>
<dbReference type="Gene3D" id="1.10.730.10">
    <property type="entry name" value="Isoleucyl-tRNA Synthetase, Domain 1"/>
    <property type="match status" value="1"/>
</dbReference>
<keyword evidence="7 13" id="KW-0067">ATP-binding</keyword>
<dbReference type="InterPro" id="IPR023458">
    <property type="entry name" value="Met-tRNA_ligase_1"/>
</dbReference>
<feature type="domain" description="Methionyl/Leucyl tRNA synthetase" evidence="15">
    <location>
        <begin position="16"/>
        <end position="442"/>
    </location>
</feature>
<keyword evidence="5 13" id="KW-0436">Ligase</keyword>
<dbReference type="GO" id="GO:0000049">
    <property type="term" value="F:tRNA binding"/>
    <property type="evidence" value="ECO:0007669"/>
    <property type="project" value="UniProtKB-KW"/>
</dbReference>
<comment type="caution">
    <text evidence="17">The sequence shown here is derived from an EMBL/GenBank/DDBJ whole genome shotgun (WGS) entry which is preliminary data.</text>
</comment>
<dbReference type="SUPFAM" id="SSF47323">
    <property type="entry name" value="Anticodon-binding domain of a subclass of class I aminoacyl-tRNA synthetases"/>
    <property type="match status" value="1"/>
</dbReference>
<dbReference type="InterPro" id="IPR041872">
    <property type="entry name" value="Anticodon_Met"/>
</dbReference>
<evidence type="ECO:0000256" key="10">
    <source>
        <dbReference type="ARBA" id="ARBA00023146"/>
    </source>
</evidence>
<dbReference type="InterPro" id="IPR009080">
    <property type="entry name" value="tRNAsynth_Ia_anticodon-bd"/>
</dbReference>
<dbReference type="NCBIfam" id="TIGR00398">
    <property type="entry name" value="metG"/>
    <property type="match status" value="1"/>
</dbReference>
<dbReference type="GO" id="GO:0006431">
    <property type="term" value="P:methionyl-tRNA aminoacylation"/>
    <property type="evidence" value="ECO:0007669"/>
    <property type="project" value="InterPro"/>
</dbReference>
<evidence type="ECO:0000256" key="7">
    <source>
        <dbReference type="ARBA" id="ARBA00022840"/>
    </source>
</evidence>
<sequence length="668" mass="74532">MAAKNPILPVEGKRNVLITSALPYVNNVPHLGNVTGSVLPADVFSRYCKARGYQSLYICGSDEYGTATETKALEEGVDPVTLCAKYHAMHKSIYDWFNIEFDIFGRTPTAQQTAIVQEIFIDLYKNGHIEERASTQPFCPVESHNTFLADRFVEGECSICHDLGARGDQCDKCGSLLDPLEPENKDACGTQADEARATGWLINPRCKVDGTTPIRKTTKHLYIKLDQLGDRIVEWFNKASKEGEWSANCASITQSWIDKGLKPRAITRDLKWGVPIPEGLEGLSKEDYLSKVFYVWFDACIGYISITANYTDGENTETRNWEKWWKNPDNVKLYQFMGKDNVQFHTIIFPGSLLGTDKEWTKVHKLSASEYLNYENGKFSKSKGVGVFGNNAKDTGVVADVWRFYLLSRRPETNDTEFKWEEFMDANNNDLLKNVGNLVQRTVKFCAAKLGSKIPDFGDYTDAVIAEHIKQTNVVLGQYIEHMEGIKLRAGIADILQLAYLGNKFLQDNKLDNKLLADEPQKCAAVIAYALNHIYLLASVLAPYMPNTVKSILMQVGMDSSLPSIPDTFDATAIKAGHVIGEPKLLFSVIPASKIEEWKDAYGGEELRRQKQEQAEKLALKKASKAAAKERKKAEKAAKAAVEAETKAKSGEVEKKLAEATAGLTLEK</sequence>
<dbReference type="AlphaFoldDB" id="A0A2C5XAD3"/>
<dbReference type="InterPro" id="IPR015413">
    <property type="entry name" value="Methionyl/Leucyl_tRNA_Synth"/>
</dbReference>
<dbReference type="InterPro" id="IPR029038">
    <property type="entry name" value="MetRS_Zn"/>
</dbReference>
<evidence type="ECO:0000256" key="6">
    <source>
        <dbReference type="ARBA" id="ARBA00022741"/>
    </source>
</evidence>
<dbReference type="FunFam" id="1.10.730.10:FF:000031">
    <property type="entry name" value="Putative Methionyl-tRNA synthetase"/>
    <property type="match status" value="1"/>
</dbReference>
<dbReference type="Pfam" id="PF09334">
    <property type="entry name" value="tRNA-synt_1g"/>
    <property type="match status" value="1"/>
</dbReference>
<evidence type="ECO:0000256" key="5">
    <source>
        <dbReference type="ARBA" id="ARBA00022598"/>
    </source>
</evidence>
<dbReference type="PROSITE" id="PS00178">
    <property type="entry name" value="AA_TRNA_LIGASE_I"/>
    <property type="match status" value="1"/>
</dbReference>
<keyword evidence="8" id="KW-0694">RNA-binding</keyword>
<keyword evidence="4" id="KW-0820">tRNA-binding</keyword>
<evidence type="ECO:0000259" key="16">
    <source>
        <dbReference type="Pfam" id="PF19303"/>
    </source>
</evidence>
<dbReference type="SUPFAM" id="SSF52374">
    <property type="entry name" value="Nucleotidylyl transferase"/>
    <property type="match status" value="1"/>
</dbReference>
<evidence type="ECO:0000256" key="1">
    <source>
        <dbReference type="ARBA" id="ARBA00004496"/>
    </source>
</evidence>
<evidence type="ECO:0000256" key="12">
    <source>
        <dbReference type="ARBA" id="ARBA00047364"/>
    </source>
</evidence>
<accession>A0A2C5XAD3</accession>
<proteinExistence type="inferred from homology"/>
<dbReference type="GO" id="GO:0005524">
    <property type="term" value="F:ATP binding"/>
    <property type="evidence" value="ECO:0007669"/>
    <property type="project" value="UniProtKB-KW"/>
</dbReference>
<dbReference type="OrthoDB" id="5844513at2759"/>
<evidence type="ECO:0000313" key="18">
    <source>
        <dbReference type="Proteomes" id="UP000222788"/>
    </source>
</evidence>
<dbReference type="PRINTS" id="PR01041">
    <property type="entry name" value="TRNASYNTHMET"/>
</dbReference>
<dbReference type="Gene3D" id="2.20.28.20">
    <property type="entry name" value="Methionyl-tRNA synthetase, Zn-domain"/>
    <property type="match status" value="1"/>
</dbReference>
<evidence type="ECO:0000256" key="4">
    <source>
        <dbReference type="ARBA" id="ARBA00022555"/>
    </source>
</evidence>
<organism evidence="17 18">
    <name type="scientific">Ceratocystis fimbriata CBS 114723</name>
    <dbReference type="NCBI Taxonomy" id="1035309"/>
    <lineage>
        <taxon>Eukaryota</taxon>
        <taxon>Fungi</taxon>
        <taxon>Dikarya</taxon>
        <taxon>Ascomycota</taxon>
        <taxon>Pezizomycotina</taxon>
        <taxon>Sordariomycetes</taxon>
        <taxon>Hypocreomycetidae</taxon>
        <taxon>Microascales</taxon>
        <taxon>Ceratocystidaceae</taxon>
        <taxon>Ceratocystis</taxon>
    </lineage>
</organism>
<keyword evidence="14" id="KW-0175">Coiled coil</keyword>
<gene>
    <name evidence="17" type="primary">rar1</name>
    <name evidence="17" type="ORF">CFIMG_002417RA</name>
</gene>
<dbReference type="InterPro" id="IPR014729">
    <property type="entry name" value="Rossmann-like_a/b/a_fold"/>
</dbReference>
<evidence type="ECO:0000259" key="15">
    <source>
        <dbReference type="Pfam" id="PF09334"/>
    </source>
</evidence>
<dbReference type="GO" id="GO:0004825">
    <property type="term" value="F:methionine-tRNA ligase activity"/>
    <property type="evidence" value="ECO:0007669"/>
    <property type="project" value="UniProtKB-EC"/>
</dbReference>
<feature type="coiled-coil region" evidence="14">
    <location>
        <begin position="620"/>
        <end position="647"/>
    </location>
</feature>
<dbReference type="EC" id="6.1.1.10" evidence="3"/>
<dbReference type="Proteomes" id="UP000222788">
    <property type="component" value="Unassembled WGS sequence"/>
</dbReference>
<evidence type="ECO:0000256" key="14">
    <source>
        <dbReference type="SAM" id="Coils"/>
    </source>
</evidence>
<keyword evidence="9 13" id="KW-0648">Protein biosynthesis</keyword>
<dbReference type="SUPFAM" id="SSF57770">
    <property type="entry name" value="Methionyl-tRNA synthetase (MetRS), Zn-domain"/>
    <property type="match status" value="1"/>
</dbReference>
<dbReference type="PANTHER" id="PTHR45765">
    <property type="entry name" value="METHIONINE--TRNA LIGASE"/>
    <property type="match status" value="1"/>
</dbReference>
<evidence type="ECO:0000313" key="17">
    <source>
        <dbReference type="EMBL" id="PHH54527.1"/>
    </source>
</evidence>
<keyword evidence="10 13" id="KW-0030">Aminoacyl-tRNA synthetase</keyword>
<keyword evidence="18" id="KW-1185">Reference proteome</keyword>
<name>A0A2C5XAD3_9PEZI</name>
<protein>
    <recommendedName>
        <fullName evidence="3">methionine--tRNA ligase</fullName>
        <ecNumber evidence="3">6.1.1.10</ecNumber>
    </recommendedName>
    <alternativeName>
        <fullName evidence="11">Methionyl-tRNA synthetase</fullName>
    </alternativeName>
</protein>
<dbReference type="InterPro" id="IPR001412">
    <property type="entry name" value="aa-tRNA-synth_I_CS"/>
</dbReference>
<dbReference type="InterPro" id="IPR033911">
    <property type="entry name" value="MetRS_core"/>
</dbReference>
<dbReference type="Gene3D" id="3.40.50.620">
    <property type="entry name" value="HUPs"/>
    <property type="match status" value="1"/>
</dbReference>
<evidence type="ECO:0000256" key="11">
    <source>
        <dbReference type="ARBA" id="ARBA00030904"/>
    </source>
</evidence>
<comment type="similarity">
    <text evidence="2 13">Belongs to the class-I aminoacyl-tRNA synthetase family.</text>
</comment>
<dbReference type="CDD" id="cd07957">
    <property type="entry name" value="Anticodon_Ia_Met"/>
    <property type="match status" value="1"/>
</dbReference>
<reference evidence="17 18" key="1">
    <citation type="journal article" date="2013" name="Fungal Biol.">
        <title>Analysis of microsatellite markers in the genome of the plant pathogen Ceratocystis fimbriata.</title>
        <authorList>
            <person name="Simpson M.C."/>
            <person name="Wilken P.M."/>
            <person name="Coetzee M.P."/>
            <person name="Wingfield M.J."/>
            <person name="Wingfield B.D."/>
        </authorList>
    </citation>
    <scope>NUCLEOTIDE SEQUENCE [LARGE SCALE GENOMIC DNA]</scope>
    <source>
        <strain evidence="17 18">CBS 114723</strain>
    </source>
</reference>
<feature type="domain" description="Methionyl-tRNA synthetase anticodon-binding" evidence="16">
    <location>
        <begin position="466"/>
        <end position="605"/>
    </location>
</feature>
<dbReference type="GO" id="GO:0017101">
    <property type="term" value="C:aminoacyl-tRNA synthetase multienzyme complex"/>
    <property type="evidence" value="ECO:0007669"/>
    <property type="project" value="TreeGrafter"/>
</dbReference>
<evidence type="ECO:0000256" key="2">
    <source>
        <dbReference type="ARBA" id="ARBA00005594"/>
    </source>
</evidence>
<comment type="catalytic activity">
    <reaction evidence="12">
        <text>tRNA(Met) + L-methionine + ATP = L-methionyl-tRNA(Met) + AMP + diphosphate</text>
        <dbReference type="Rhea" id="RHEA:13481"/>
        <dbReference type="Rhea" id="RHEA-COMP:9667"/>
        <dbReference type="Rhea" id="RHEA-COMP:9698"/>
        <dbReference type="ChEBI" id="CHEBI:30616"/>
        <dbReference type="ChEBI" id="CHEBI:33019"/>
        <dbReference type="ChEBI" id="CHEBI:57844"/>
        <dbReference type="ChEBI" id="CHEBI:78442"/>
        <dbReference type="ChEBI" id="CHEBI:78530"/>
        <dbReference type="ChEBI" id="CHEBI:456215"/>
        <dbReference type="EC" id="6.1.1.10"/>
    </reaction>
</comment>
<dbReference type="PANTHER" id="PTHR45765:SF1">
    <property type="entry name" value="METHIONINE--TRNA LIGASE, CYTOPLASMIC"/>
    <property type="match status" value="1"/>
</dbReference>
<dbReference type="EMBL" id="APWK03000025">
    <property type="protein sequence ID" value="PHH54527.1"/>
    <property type="molecule type" value="Genomic_DNA"/>
</dbReference>
<keyword evidence="6 13" id="KW-0547">Nucleotide-binding</keyword>
<evidence type="ECO:0000256" key="9">
    <source>
        <dbReference type="ARBA" id="ARBA00022917"/>
    </source>
</evidence>
<dbReference type="STRING" id="1035309.A0A2C5XAD3"/>